<dbReference type="SUPFAM" id="SSF49313">
    <property type="entry name" value="Cadherin-like"/>
    <property type="match status" value="3"/>
</dbReference>
<evidence type="ECO:0000256" key="1">
    <source>
        <dbReference type="ARBA" id="ARBA00004167"/>
    </source>
</evidence>
<dbReference type="Proteomes" id="UP000694865">
    <property type="component" value="Unplaced"/>
</dbReference>
<evidence type="ECO:0000256" key="8">
    <source>
        <dbReference type="PROSITE-ProRule" id="PRU00043"/>
    </source>
</evidence>
<name>A0ABM0M4G7_SACKO</name>
<feature type="domain" description="Cadherin" evidence="9">
    <location>
        <begin position="35"/>
        <end position="83"/>
    </location>
</feature>
<reference evidence="11" key="1">
    <citation type="submission" date="2025-08" db="UniProtKB">
        <authorList>
            <consortium name="RefSeq"/>
        </authorList>
    </citation>
    <scope>IDENTIFICATION</scope>
    <source>
        <tissue evidence="11">Testes</tissue>
    </source>
</reference>
<dbReference type="CDD" id="cd11304">
    <property type="entry name" value="Cadherin_repeat"/>
    <property type="match status" value="1"/>
</dbReference>
<dbReference type="Gene3D" id="2.60.40.60">
    <property type="entry name" value="Cadherins"/>
    <property type="match status" value="4"/>
</dbReference>
<keyword evidence="3" id="KW-0677">Repeat</keyword>
<proteinExistence type="predicted"/>
<comment type="subcellular location">
    <subcellularLocation>
        <location evidence="1">Membrane</location>
        <topology evidence="1">Single-pass membrane protein</topology>
    </subcellularLocation>
</comment>
<dbReference type="PRINTS" id="PR00205">
    <property type="entry name" value="CADHERIN"/>
</dbReference>
<keyword evidence="6" id="KW-0472">Membrane</keyword>
<keyword evidence="10" id="KW-1185">Reference proteome</keyword>
<organism evidence="10 11">
    <name type="scientific">Saccoglossus kowalevskii</name>
    <name type="common">Acorn worm</name>
    <dbReference type="NCBI Taxonomy" id="10224"/>
    <lineage>
        <taxon>Eukaryota</taxon>
        <taxon>Metazoa</taxon>
        <taxon>Hemichordata</taxon>
        <taxon>Enteropneusta</taxon>
        <taxon>Harrimaniidae</taxon>
        <taxon>Saccoglossus</taxon>
    </lineage>
</organism>
<sequence length="317" mass="35606">MVDLHLDCHSHNFVQLSNGLKSFIQLSRSDVVPITNQAVDREEICASQELCIYQIIITFQSQSFEFVRINIEILDMNDHNPTFLHDVIWVDISETTAIGSTVVSLFAFDPDVGNNTVQMYDLFKTYLSSFGLTTYFSIVQEVIVAEIVVLKTLKIFQQNTYYGEIYENSADEVELISLHDEDLDAEQNGSVVYSLTHRTPSHSRKLFGVDSVNGNIKTLQSLDYKTDQHFLFVLQATSPSPFIPEYATVIIDVIDVNDNFPYIKLSSTSSPAADARISEAVLQGYTVAFVTISDKDSGMNGKMMLQLMGSNDDFVLE</sequence>
<dbReference type="InterPro" id="IPR015919">
    <property type="entry name" value="Cadherin-like_sf"/>
</dbReference>
<evidence type="ECO:0000256" key="6">
    <source>
        <dbReference type="ARBA" id="ARBA00023136"/>
    </source>
</evidence>
<evidence type="ECO:0000259" key="9">
    <source>
        <dbReference type="PROSITE" id="PS50268"/>
    </source>
</evidence>
<dbReference type="InterPro" id="IPR020894">
    <property type="entry name" value="Cadherin_CS"/>
</dbReference>
<dbReference type="PANTHER" id="PTHR24028">
    <property type="entry name" value="CADHERIN-87A"/>
    <property type="match status" value="1"/>
</dbReference>
<evidence type="ECO:0000313" key="10">
    <source>
        <dbReference type="Proteomes" id="UP000694865"/>
    </source>
</evidence>
<dbReference type="PANTHER" id="PTHR24028:SF146">
    <property type="entry name" value="CADHERIN 96CB, ISOFORM D-RELATED"/>
    <property type="match status" value="1"/>
</dbReference>
<dbReference type="GeneID" id="102802300"/>
<dbReference type="SMART" id="SM00112">
    <property type="entry name" value="CA"/>
    <property type="match status" value="1"/>
</dbReference>
<dbReference type="Pfam" id="PF00028">
    <property type="entry name" value="Cadherin"/>
    <property type="match status" value="1"/>
</dbReference>
<feature type="domain" description="Cadherin" evidence="9">
    <location>
        <begin position="157"/>
        <end position="263"/>
    </location>
</feature>
<evidence type="ECO:0000256" key="7">
    <source>
        <dbReference type="ARBA" id="ARBA00023180"/>
    </source>
</evidence>
<evidence type="ECO:0000256" key="2">
    <source>
        <dbReference type="ARBA" id="ARBA00022692"/>
    </source>
</evidence>
<keyword evidence="5" id="KW-1133">Transmembrane helix</keyword>
<dbReference type="InterPro" id="IPR002126">
    <property type="entry name" value="Cadherin-like_dom"/>
</dbReference>
<evidence type="ECO:0000256" key="5">
    <source>
        <dbReference type="ARBA" id="ARBA00022989"/>
    </source>
</evidence>
<keyword evidence="7" id="KW-0325">Glycoprotein</keyword>
<evidence type="ECO:0000256" key="3">
    <source>
        <dbReference type="ARBA" id="ARBA00022737"/>
    </source>
</evidence>
<protein>
    <submittedName>
        <fullName evidence="11">Protocadherin-19-like</fullName>
    </submittedName>
</protein>
<evidence type="ECO:0000256" key="4">
    <source>
        <dbReference type="ARBA" id="ARBA00022837"/>
    </source>
</evidence>
<accession>A0ABM0M4G7</accession>
<dbReference type="RefSeq" id="XP_006814908.1">
    <property type="nucleotide sequence ID" value="XM_006814845.1"/>
</dbReference>
<keyword evidence="2" id="KW-0812">Transmembrane</keyword>
<dbReference type="PROSITE" id="PS00232">
    <property type="entry name" value="CADHERIN_1"/>
    <property type="match status" value="2"/>
</dbReference>
<dbReference type="PROSITE" id="PS50268">
    <property type="entry name" value="CADHERIN_2"/>
    <property type="match status" value="2"/>
</dbReference>
<dbReference type="InterPro" id="IPR050174">
    <property type="entry name" value="Protocadherin/Cadherin-CA"/>
</dbReference>
<evidence type="ECO:0000313" key="11">
    <source>
        <dbReference type="RefSeq" id="XP_006814908.1"/>
    </source>
</evidence>
<keyword evidence="4 8" id="KW-0106">Calcium</keyword>
<gene>
    <name evidence="11" type="primary">LOC102802300</name>
</gene>